<organism evidence="1 2">
    <name type="scientific">Acaulospora colombiana</name>
    <dbReference type="NCBI Taxonomy" id="27376"/>
    <lineage>
        <taxon>Eukaryota</taxon>
        <taxon>Fungi</taxon>
        <taxon>Fungi incertae sedis</taxon>
        <taxon>Mucoromycota</taxon>
        <taxon>Glomeromycotina</taxon>
        <taxon>Glomeromycetes</taxon>
        <taxon>Diversisporales</taxon>
        <taxon>Acaulosporaceae</taxon>
        <taxon>Acaulospora</taxon>
    </lineage>
</organism>
<evidence type="ECO:0000313" key="1">
    <source>
        <dbReference type="EMBL" id="CAG8462344.1"/>
    </source>
</evidence>
<comment type="caution">
    <text evidence="1">The sequence shown here is derived from an EMBL/GenBank/DDBJ whole genome shotgun (WGS) entry which is preliminary data.</text>
</comment>
<keyword evidence="2" id="KW-1185">Reference proteome</keyword>
<proteinExistence type="predicted"/>
<evidence type="ECO:0000313" key="2">
    <source>
        <dbReference type="Proteomes" id="UP000789525"/>
    </source>
</evidence>
<name>A0ACA9KAE8_9GLOM</name>
<dbReference type="EMBL" id="CAJVPT010001439">
    <property type="protein sequence ID" value="CAG8462344.1"/>
    <property type="molecule type" value="Genomic_DNA"/>
</dbReference>
<sequence>MRFSFIAQVQKTRKSTDKEEEIVVTEMVRDSVETVSEDALGLEDELFPTAVLPEIEFKKSSGITSEFEAIYSEIKEKTDWRLPKHVNPRHGRLTNLIFKTTTREEAKILVEVFAQWRRRLLPITSINTRFLIKKLVAPEIDSYDLALEMIADRSKYALKPNREMFRYIMLSIANNIISASEEDASKIEEEKEANTDSIPSSSEMALDDLYKTFGLIPYYELSQYDAHLYTILISASLKLNTKVGWRRADETCVEFIKLIDVLDKSSMELNTVSHKELVNGNFGTKWLEESSANKDIAELLEKEKFDEYTNSVKISRLLTSIEVAVIMEKWYQERKNTEISGKFNELKGRWENEIIKIDEQIKKQS</sequence>
<accession>A0ACA9KAE8</accession>
<dbReference type="Proteomes" id="UP000789525">
    <property type="component" value="Unassembled WGS sequence"/>
</dbReference>
<protein>
    <submittedName>
        <fullName evidence="1">14206_t:CDS:1</fullName>
    </submittedName>
</protein>
<gene>
    <name evidence="1" type="ORF">ACOLOM_LOCUS1222</name>
</gene>
<reference evidence="1" key="1">
    <citation type="submission" date="2021-06" db="EMBL/GenBank/DDBJ databases">
        <authorList>
            <person name="Kallberg Y."/>
            <person name="Tangrot J."/>
            <person name="Rosling A."/>
        </authorList>
    </citation>
    <scope>NUCLEOTIDE SEQUENCE</scope>
    <source>
        <strain evidence="1">CL356</strain>
    </source>
</reference>